<evidence type="ECO:0000256" key="5">
    <source>
        <dbReference type="ARBA" id="ARBA00022771"/>
    </source>
</evidence>
<geneLocation type="mitochondrion" evidence="19"/>
<reference evidence="19 21" key="3">
    <citation type="submission" date="2018-03" db="EMBL/GenBank/DDBJ databases">
        <authorList>
            <person name="Fogelqvist J."/>
        </authorList>
    </citation>
    <scope>NUCLEOTIDE SEQUENCE [LARGE SCALE GENOMIC DNA]</scope>
</reference>
<reference evidence="18 20" key="1">
    <citation type="submission" date="2015-02" db="EMBL/GenBank/DDBJ databases">
        <authorList>
            <person name="Chooi Y.-H."/>
        </authorList>
    </citation>
    <scope>NUCLEOTIDE SEQUENCE [LARGE SCALE GENOMIC DNA]</scope>
    <source>
        <strain evidence="18">E3</strain>
    </source>
</reference>
<dbReference type="InterPro" id="IPR008271">
    <property type="entry name" value="Ser/Thr_kinase_AS"/>
</dbReference>
<feature type="binding site" evidence="12">
    <location>
        <position position="318"/>
    </location>
    <ligand>
        <name>ATP</name>
        <dbReference type="ChEBI" id="CHEBI:30616"/>
    </ligand>
</feature>
<dbReference type="InterPro" id="IPR000719">
    <property type="entry name" value="Prot_kinase_dom"/>
</dbReference>
<keyword evidence="2 17" id="KW-0808">Transferase</keyword>
<dbReference type="GO" id="GO:0004674">
    <property type="term" value="F:protein serine/threonine kinase activity"/>
    <property type="evidence" value="ECO:0007669"/>
    <property type="project" value="UniProtKB-KW"/>
</dbReference>
<dbReference type="EC" id="2.7.11.1" evidence="17"/>
<dbReference type="PANTHER" id="PTHR44329">
    <property type="entry name" value="SERINE/THREONINE-PROTEIN KINASE TNNI3K-RELATED"/>
    <property type="match status" value="1"/>
</dbReference>
<evidence type="ECO:0000256" key="6">
    <source>
        <dbReference type="ARBA" id="ARBA00022777"/>
    </source>
</evidence>
<feature type="domain" description="FYVE-type" evidence="16">
    <location>
        <begin position="113"/>
        <end position="173"/>
    </location>
</feature>
<dbReference type="InterPro" id="IPR017441">
    <property type="entry name" value="Protein_kinase_ATP_BS"/>
</dbReference>
<dbReference type="InterPro" id="IPR011009">
    <property type="entry name" value="Kinase-like_dom_sf"/>
</dbReference>
<evidence type="ECO:0000256" key="7">
    <source>
        <dbReference type="ARBA" id="ARBA00022833"/>
    </source>
</evidence>
<evidence type="ECO:0000313" key="21">
    <source>
        <dbReference type="Proteomes" id="UP000290189"/>
    </source>
</evidence>
<keyword evidence="6" id="KW-0418">Kinase</keyword>
<dbReference type="CDD" id="cd00065">
    <property type="entry name" value="FYVE_like_SF"/>
    <property type="match status" value="1"/>
</dbReference>
<evidence type="ECO:0000259" key="15">
    <source>
        <dbReference type="PROSITE" id="PS50011"/>
    </source>
</evidence>
<dbReference type="InterPro" id="IPR017455">
    <property type="entry name" value="Znf_FYVE-rel"/>
</dbReference>
<feature type="region of interest" description="Disordered" evidence="13">
    <location>
        <begin position="255"/>
        <end position="276"/>
    </location>
</feature>
<dbReference type="InterPro" id="IPR011993">
    <property type="entry name" value="PH-like_dom_sf"/>
</dbReference>
<dbReference type="Proteomes" id="UP000290189">
    <property type="component" value="Unassembled WGS sequence"/>
</dbReference>
<dbReference type="InterPro" id="IPR001245">
    <property type="entry name" value="Ser-Thr/Tyr_kinase_cat_dom"/>
</dbReference>
<dbReference type="CDD" id="cd13999">
    <property type="entry name" value="STKc_MAP3K-like"/>
    <property type="match status" value="1"/>
</dbReference>
<dbReference type="Pfam" id="PF01363">
    <property type="entry name" value="FYVE"/>
    <property type="match status" value="1"/>
</dbReference>
<keyword evidence="5 11" id="KW-0863">Zinc-finger</keyword>
<dbReference type="InterPro" id="IPR011011">
    <property type="entry name" value="Znf_FYVE_PHD"/>
</dbReference>
<evidence type="ECO:0000256" key="8">
    <source>
        <dbReference type="ARBA" id="ARBA00022840"/>
    </source>
</evidence>
<dbReference type="SMART" id="SM00220">
    <property type="entry name" value="S_TKc"/>
    <property type="match status" value="1"/>
</dbReference>
<feature type="domain" description="Protein kinase" evidence="15">
    <location>
        <begin position="291"/>
        <end position="588"/>
    </location>
</feature>
<dbReference type="EMBL" id="CDSF01000085">
    <property type="protein sequence ID" value="CEO98510.1"/>
    <property type="molecule type" value="Genomic_DNA"/>
</dbReference>
<proteinExistence type="evidence at transcript level"/>
<evidence type="ECO:0000256" key="9">
    <source>
        <dbReference type="ARBA" id="ARBA00047899"/>
    </source>
</evidence>
<dbReference type="PROSITE" id="PS50003">
    <property type="entry name" value="PH_DOMAIN"/>
    <property type="match status" value="1"/>
</dbReference>
<dbReference type="InterPro" id="IPR000306">
    <property type="entry name" value="Znf_FYVE"/>
</dbReference>
<dbReference type="SUPFAM" id="SSF48371">
    <property type="entry name" value="ARM repeat"/>
    <property type="match status" value="1"/>
</dbReference>
<dbReference type="PROSITE" id="PS50011">
    <property type="entry name" value="PROTEIN_KINASE_DOM"/>
    <property type="match status" value="1"/>
</dbReference>
<keyword evidence="4 12" id="KW-0547">Nucleotide-binding</keyword>
<evidence type="ECO:0000256" key="1">
    <source>
        <dbReference type="ARBA" id="ARBA00022527"/>
    </source>
</evidence>
<dbReference type="STRING" id="37360.A0A0G4ITC1"/>
<dbReference type="InterPro" id="IPR016024">
    <property type="entry name" value="ARM-type_fold"/>
</dbReference>
<dbReference type="Gene3D" id="1.25.10.10">
    <property type="entry name" value="Leucine-rich Repeat Variant"/>
    <property type="match status" value="1"/>
</dbReference>
<accession>A0A0G4ITC1</accession>
<comment type="catalytic activity">
    <reaction evidence="9">
        <text>L-threonyl-[protein] + ATP = O-phospho-L-threonyl-[protein] + ADP + H(+)</text>
        <dbReference type="Rhea" id="RHEA:46608"/>
        <dbReference type="Rhea" id="RHEA-COMP:11060"/>
        <dbReference type="Rhea" id="RHEA-COMP:11605"/>
        <dbReference type="ChEBI" id="CHEBI:15378"/>
        <dbReference type="ChEBI" id="CHEBI:30013"/>
        <dbReference type="ChEBI" id="CHEBI:30616"/>
        <dbReference type="ChEBI" id="CHEBI:61977"/>
        <dbReference type="ChEBI" id="CHEBI:456216"/>
        <dbReference type="EC" id="2.7.11.1"/>
    </reaction>
</comment>
<dbReference type="SUPFAM" id="SSF56112">
    <property type="entry name" value="Protein kinase-like (PK-like)"/>
    <property type="match status" value="1"/>
</dbReference>
<dbReference type="Pfam" id="PF07714">
    <property type="entry name" value="PK_Tyr_Ser-Thr"/>
    <property type="match status" value="2"/>
</dbReference>
<evidence type="ECO:0000256" key="4">
    <source>
        <dbReference type="ARBA" id="ARBA00022741"/>
    </source>
</evidence>
<dbReference type="OrthoDB" id="497521at2759"/>
<reference evidence="17" key="2">
    <citation type="submission" date="2017-03" db="EMBL/GenBank/DDBJ databases">
        <title>Genome-wide identification of MAPK, MAPKK, and MAPKKK gene families and transcriptional profiling analysis during development in Plasmodiophora brassicae.</title>
        <authorList>
            <person name="Chen T."/>
        </authorList>
    </citation>
    <scope>NUCLEOTIDE SEQUENCE</scope>
    <source>
        <strain evidence="17">ZJ-1</strain>
    </source>
</reference>
<keyword evidence="1" id="KW-0723">Serine/threonine-protein kinase</keyword>
<keyword evidence="8 12" id="KW-0067">ATP-binding</keyword>
<dbReference type="InterPro" id="IPR051681">
    <property type="entry name" value="Ser/Thr_Kinases-Pseudokinases"/>
</dbReference>
<dbReference type="SUPFAM" id="SSF50729">
    <property type="entry name" value="PH domain-like"/>
    <property type="match status" value="2"/>
</dbReference>
<dbReference type="GO" id="GO:0008270">
    <property type="term" value="F:zinc ion binding"/>
    <property type="evidence" value="ECO:0007669"/>
    <property type="project" value="UniProtKB-KW"/>
</dbReference>
<dbReference type="InterPro" id="IPR011989">
    <property type="entry name" value="ARM-like"/>
</dbReference>
<organism evidence="18 20">
    <name type="scientific">Plasmodiophora brassicae</name>
    <name type="common">Clubroot disease agent</name>
    <dbReference type="NCBI Taxonomy" id="37360"/>
    <lineage>
        <taxon>Eukaryota</taxon>
        <taxon>Sar</taxon>
        <taxon>Rhizaria</taxon>
        <taxon>Endomyxa</taxon>
        <taxon>Phytomyxea</taxon>
        <taxon>Plasmodiophorida</taxon>
        <taxon>Plasmodiophoridae</taxon>
        <taxon>Plasmodiophora</taxon>
    </lineage>
</organism>
<evidence type="ECO:0000256" key="2">
    <source>
        <dbReference type="ARBA" id="ARBA00022679"/>
    </source>
</evidence>
<evidence type="ECO:0000256" key="12">
    <source>
        <dbReference type="PROSITE-ProRule" id="PRU10141"/>
    </source>
</evidence>
<keyword evidence="3" id="KW-0479">Metal-binding</keyword>
<name>A0A0G4ITC1_PLABS</name>
<dbReference type="SMART" id="SM00064">
    <property type="entry name" value="FYVE"/>
    <property type="match status" value="1"/>
</dbReference>
<evidence type="ECO:0000313" key="20">
    <source>
        <dbReference type="Proteomes" id="UP000039324"/>
    </source>
</evidence>
<dbReference type="Gene3D" id="3.30.200.20">
    <property type="entry name" value="Phosphorylase Kinase, domain 1"/>
    <property type="match status" value="1"/>
</dbReference>
<comment type="catalytic activity">
    <reaction evidence="10">
        <text>L-seryl-[protein] + ATP = O-phospho-L-seryl-[protein] + ADP + H(+)</text>
        <dbReference type="Rhea" id="RHEA:17989"/>
        <dbReference type="Rhea" id="RHEA-COMP:9863"/>
        <dbReference type="Rhea" id="RHEA-COMP:11604"/>
        <dbReference type="ChEBI" id="CHEBI:15378"/>
        <dbReference type="ChEBI" id="CHEBI:29999"/>
        <dbReference type="ChEBI" id="CHEBI:30616"/>
        <dbReference type="ChEBI" id="CHEBI:83421"/>
        <dbReference type="ChEBI" id="CHEBI:456216"/>
        <dbReference type="EC" id="2.7.11.1"/>
    </reaction>
</comment>
<evidence type="ECO:0000313" key="17">
    <source>
        <dbReference type="EMBL" id="AVG22653.1"/>
    </source>
</evidence>
<dbReference type="EMBL" id="OVEO01000004">
    <property type="protein sequence ID" value="SPQ95858.1"/>
    <property type="molecule type" value="Genomic_DNA"/>
</dbReference>
<dbReference type="InterPro" id="IPR001849">
    <property type="entry name" value="PH_domain"/>
</dbReference>
<dbReference type="Proteomes" id="UP000039324">
    <property type="component" value="Unassembled WGS sequence"/>
</dbReference>
<keyword evidence="7" id="KW-0862">Zinc</keyword>
<dbReference type="FunFam" id="3.30.200.20:FF:000034">
    <property type="entry name" value="Kinase suppressor of Ras 1"/>
    <property type="match status" value="1"/>
</dbReference>
<dbReference type="Gene3D" id="1.10.510.10">
    <property type="entry name" value="Transferase(Phosphotransferase) domain 1"/>
    <property type="match status" value="1"/>
</dbReference>
<evidence type="ECO:0000259" key="14">
    <source>
        <dbReference type="PROSITE" id="PS50003"/>
    </source>
</evidence>
<evidence type="ECO:0000313" key="18">
    <source>
        <dbReference type="EMBL" id="CEO98510.1"/>
    </source>
</evidence>
<dbReference type="EMBL" id="KY776469">
    <property type="protein sequence ID" value="AVG22653.1"/>
    <property type="molecule type" value="mRNA"/>
</dbReference>
<dbReference type="SUPFAM" id="SSF57903">
    <property type="entry name" value="FYVE/PHD zinc finger"/>
    <property type="match status" value="1"/>
</dbReference>
<keyword evidence="19" id="KW-0496">Mitochondrion</keyword>
<protein>
    <submittedName>
        <fullName evidence="17">MAPKKK6</fullName>
        <ecNumber evidence="17">2.7.11.1</ecNumber>
    </submittedName>
</protein>
<dbReference type="InterPro" id="IPR013083">
    <property type="entry name" value="Znf_RING/FYVE/PHD"/>
</dbReference>
<dbReference type="GO" id="GO:0005524">
    <property type="term" value="F:ATP binding"/>
    <property type="evidence" value="ECO:0007669"/>
    <property type="project" value="UniProtKB-UniRule"/>
</dbReference>
<evidence type="ECO:0000256" key="10">
    <source>
        <dbReference type="ARBA" id="ARBA00048679"/>
    </source>
</evidence>
<feature type="domain" description="PH" evidence="14">
    <location>
        <begin position="20"/>
        <end position="244"/>
    </location>
</feature>
<dbReference type="Gene3D" id="3.30.40.10">
    <property type="entry name" value="Zinc/RING finger domain, C3HC4 (zinc finger)"/>
    <property type="match status" value="1"/>
</dbReference>
<dbReference type="AlphaFoldDB" id="A0A0G4ITC1"/>
<evidence type="ECO:0000256" key="13">
    <source>
        <dbReference type="SAM" id="MobiDB-lite"/>
    </source>
</evidence>
<evidence type="ECO:0000313" key="19">
    <source>
        <dbReference type="EMBL" id="SPQ95858.1"/>
    </source>
</evidence>
<dbReference type="PROSITE" id="PS00108">
    <property type="entry name" value="PROTEIN_KINASE_ST"/>
    <property type="match status" value="1"/>
</dbReference>
<evidence type="ECO:0000256" key="11">
    <source>
        <dbReference type="PROSITE-ProRule" id="PRU00091"/>
    </source>
</evidence>
<dbReference type="GO" id="GO:0005737">
    <property type="term" value="C:cytoplasm"/>
    <property type="evidence" value="ECO:0007669"/>
    <property type="project" value="UniProtKB-ARBA"/>
</dbReference>
<gene>
    <name evidence="18" type="ORF">PBRA_006624</name>
    <name evidence="19" type="ORF">PLBR_LOCUS3073</name>
</gene>
<dbReference type="SMART" id="SM00233">
    <property type="entry name" value="PH"/>
    <property type="match status" value="2"/>
</dbReference>
<evidence type="ECO:0000259" key="16">
    <source>
        <dbReference type="PROSITE" id="PS50178"/>
    </source>
</evidence>
<dbReference type="PROSITE" id="PS00107">
    <property type="entry name" value="PROTEIN_KINASE_ATP"/>
    <property type="match status" value="1"/>
</dbReference>
<dbReference type="Gene3D" id="2.30.29.30">
    <property type="entry name" value="Pleckstrin-homology domain (PH domain)/Phosphotyrosine-binding domain (PTB)"/>
    <property type="match status" value="1"/>
</dbReference>
<sequence length="969" mass="106777">MSLSLSATDDTAAPDRLSAEPIWEGYLMKQGGARGGFKNWKKRWFRLDAENLCYYKERPRAPTDAKSNDADTSSSIAEPAVLGVLPIRNATIVDLQGADDVAVKAVELPPAWDVGATACHDCKKEFSGSVRRRFCRACGLAHCSPCSPRSVLQSRIGFAEPVRVCNSCFNGITSAGGFKNADGGSRLDDGIIIVQTEQKKSKGFEWRSKKHLFILNSAELQMYLQAETSTVKLEVMTAIRSVVLYHQRKAQRATTGSAVTVAEPESSNNRPHKLDRQMSASSQWNIDFKAIKILHEIGEGSTGMVYKGRLWGTDVAVKTIRNATMADDLQKEVAILSQLRHPNVVLYIGACLEKPNVAVVTEWCDRGSLFDLLYDDSPGCCNLDFQSIITIAIGIAQGMNYLHSLNQKIIHRDLKSHNILIDSHFTPKVADFGLSKVKEPTRLGDNIDPQIVTESLAIGHQKALRAHAAAKKKAAEDSKEAQSEVPGGTAEWMAPEVMEGAPYNQSVDVYSYGIVLSELLSRRLPFRDKYTITGYADVVEAVLDDGATPTIPEWCGAKMQKLVADCLSRNAEARPTFNEIILRLRSFYPLDPADVFQKFDIPRLLSMLDSPDRTEQFRAVRELSDMAVDLTDLCHVCGHTPLKYAQMGEATVVKFVARLTTMLLSPHADIIQHAMLALRAMIDESEAALRPTLFGAIRESGGVQRIALHLKSDKEDMANAAALLLSRIIADPGTVDNPATLMGLSPEVMAELLAIAKQEVSTLKKKIEGNEGSLSRKVELSTWISNRLRQAEFGLSDAQTALASIATPRTIIANVASPSPEGGSFEGKDLPVQLRAEMGRGAQCWGWLGLLDPAGEQWIDVYAVLRNATICIFDSEESRPETIRYIIRIRLGNVSAKFRAGRKRGRHNCLQIALSQELLPVAVDPKTPPIRRVFINVGSHERFAFWVRHINEHLDIPVPLDFAPDETMT</sequence>
<keyword evidence="20" id="KW-1185">Reference proteome</keyword>
<dbReference type="PROSITE" id="PS50178">
    <property type="entry name" value="ZF_FYVE"/>
    <property type="match status" value="1"/>
</dbReference>
<dbReference type="Pfam" id="PF00169">
    <property type="entry name" value="PH"/>
    <property type="match status" value="1"/>
</dbReference>
<evidence type="ECO:0000256" key="3">
    <source>
        <dbReference type="ARBA" id="ARBA00022723"/>
    </source>
</evidence>